<organism evidence="1 2">
    <name type="scientific">Larinioides sclopetarius</name>
    <dbReference type="NCBI Taxonomy" id="280406"/>
    <lineage>
        <taxon>Eukaryota</taxon>
        <taxon>Metazoa</taxon>
        <taxon>Ecdysozoa</taxon>
        <taxon>Arthropoda</taxon>
        <taxon>Chelicerata</taxon>
        <taxon>Arachnida</taxon>
        <taxon>Araneae</taxon>
        <taxon>Araneomorphae</taxon>
        <taxon>Entelegynae</taxon>
        <taxon>Araneoidea</taxon>
        <taxon>Araneidae</taxon>
        <taxon>Larinioides</taxon>
    </lineage>
</organism>
<evidence type="ECO:0000313" key="1">
    <source>
        <dbReference type="EMBL" id="CAL1279157.1"/>
    </source>
</evidence>
<accession>A0AAV2A587</accession>
<dbReference type="Proteomes" id="UP001497382">
    <property type="component" value="Unassembled WGS sequence"/>
</dbReference>
<evidence type="ECO:0000313" key="2">
    <source>
        <dbReference type="Proteomes" id="UP001497382"/>
    </source>
</evidence>
<dbReference type="EMBL" id="CAXIEN010000119">
    <property type="protein sequence ID" value="CAL1279157.1"/>
    <property type="molecule type" value="Genomic_DNA"/>
</dbReference>
<proteinExistence type="predicted"/>
<protein>
    <submittedName>
        <fullName evidence="1">Uncharacterized protein</fullName>
    </submittedName>
</protein>
<gene>
    <name evidence="1" type="ORF">LARSCL_LOCUS10182</name>
</gene>
<name>A0AAV2A587_9ARAC</name>
<dbReference type="AlphaFoldDB" id="A0AAV2A587"/>
<reference evidence="1 2" key="1">
    <citation type="submission" date="2024-04" db="EMBL/GenBank/DDBJ databases">
        <authorList>
            <person name="Rising A."/>
            <person name="Reimegard J."/>
            <person name="Sonavane S."/>
            <person name="Akerstrom W."/>
            <person name="Nylinder S."/>
            <person name="Hedman E."/>
            <person name="Kallberg Y."/>
        </authorList>
    </citation>
    <scope>NUCLEOTIDE SEQUENCE [LARGE SCALE GENOMIC DNA]</scope>
</reference>
<comment type="caution">
    <text evidence="1">The sequence shown here is derived from an EMBL/GenBank/DDBJ whole genome shotgun (WGS) entry which is preliminary data.</text>
</comment>
<keyword evidence="2" id="KW-1185">Reference proteome</keyword>
<sequence>MRGHLINFINLQAIIECIGSDGSHSYSCILRSSFLFSSREMFICVYCINRKRGL</sequence>